<dbReference type="InterPro" id="IPR035919">
    <property type="entry name" value="EAL_sf"/>
</dbReference>
<dbReference type="SMART" id="SM00052">
    <property type="entry name" value="EAL"/>
    <property type="match status" value="1"/>
</dbReference>
<feature type="domain" description="EAL" evidence="2">
    <location>
        <begin position="442"/>
        <end position="694"/>
    </location>
</feature>
<evidence type="ECO:0000259" key="2">
    <source>
        <dbReference type="PROSITE" id="PS50883"/>
    </source>
</evidence>
<dbReference type="InterPro" id="IPR001633">
    <property type="entry name" value="EAL_dom"/>
</dbReference>
<proteinExistence type="predicted"/>
<feature type="domain" description="PAC" evidence="1">
    <location>
        <begin position="216"/>
        <end position="268"/>
    </location>
</feature>
<evidence type="ECO:0000259" key="1">
    <source>
        <dbReference type="PROSITE" id="PS50113"/>
    </source>
</evidence>
<protein>
    <recommendedName>
        <fullName evidence="6">Diguanylate cyclase/phosphodiesterase with PAS/PAC sensor(S)</fullName>
    </recommendedName>
</protein>
<feature type="domain" description="CBS" evidence="4">
    <location>
        <begin position="10"/>
        <end position="71"/>
    </location>
</feature>
<dbReference type="InterPro" id="IPR046342">
    <property type="entry name" value="CBS_dom_sf"/>
</dbReference>
<evidence type="ECO:0000313" key="5">
    <source>
        <dbReference type="EMBL" id="KKN83307.1"/>
    </source>
</evidence>
<gene>
    <name evidence="5" type="ORF">LCGC14_0300560</name>
</gene>
<dbReference type="SMART" id="SM00267">
    <property type="entry name" value="GGDEF"/>
    <property type="match status" value="1"/>
</dbReference>
<feature type="domain" description="GGDEF" evidence="3">
    <location>
        <begin position="300"/>
        <end position="433"/>
    </location>
</feature>
<dbReference type="InterPro" id="IPR000644">
    <property type="entry name" value="CBS_dom"/>
</dbReference>
<dbReference type="Pfam" id="PF00571">
    <property type="entry name" value="CBS"/>
    <property type="match status" value="1"/>
</dbReference>
<dbReference type="CDD" id="cd01948">
    <property type="entry name" value="EAL"/>
    <property type="match status" value="1"/>
</dbReference>
<dbReference type="InterPro" id="IPR029787">
    <property type="entry name" value="Nucleotide_cyclase"/>
</dbReference>
<comment type="caution">
    <text evidence="5">The sequence shown here is derived from an EMBL/GenBank/DDBJ whole genome shotgun (WGS) entry which is preliminary data.</text>
</comment>
<evidence type="ECO:0000259" key="3">
    <source>
        <dbReference type="PROSITE" id="PS50887"/>
    </source>
</evidence>
<dbReference type="Gene3D" id="3.30.450.20">
    <property type="entry name" value="PAS domain"/>
    <property type="match status" value="1"/>
</dbReference>
<dbReference type="PROSITE" id="PS50883">
    <property type="entry name" value="EAL"/>
    <property type="match status" value="1"/>
</dbReference>
<dbReference type="InterPro" id="IPR000700">
    <property type="entry name" value="PAS-assoc_C"/>
</dbReference>
<dbReference type="Pfam" id="PF00990">
    <property type="entry name" value="GGDEF"/>
    <property type="match status" value="1"/>
</dbReference>
<organism evidence="5">
    <name type="scientific">marine sediment metagenome</name>
    <dbReference type="NCBI Taxonomy" id="412755"/>
    <lineage>
        <taxon>unclassified sequences</taxon>
        <taxon>metagenomes</taxon>
        <taxon>ecological metagenomes</taxon>
    </lineage>
</organism>
<sequence length="705" mass="78198">MLVKKDLACLLKRTEPLHPDMIISDVADRILILKNQKFLSLPVIDSANRPLGMVSRSRLQDIFLQRYGRELWGRRPVADIMSTTPLLIPLEMSMEDAASSVTAQLKYPITEDFIFVDQAGAYLGLGTVLDLLEALAKDLGRNRRALIRAQQIAGLASWEWNAHNDTFDGSLHLDPILGLSQPGRDATLASLTEAFEPASQALIHQFFHAPEGDLPQTVELRITSDDGEQRLIELQGEHYVDGETGEHRAVGTIRDITQRRLTEERMAYLANFDQLTKLPNRYLFQDRLKHAIAQADRSGSSIALLFLDIDRFKWINDALGHAAGDELLMQVAQRLNDTVRVSDTVARLGGDEFTIILENITTTSQITSAVEHILGSFRGKFQLARREVSVSTSIGVAVYPGDADGVETLLKSADTAMYRAKQEGRDGYHFYTEELNRKADRRLELEHALRSALERNEFELYFQPQLHTTTGRLISAEALLRWFPPSGSIGPAEFIPLLEDLRLIVPVGRWVLEKACEAASRWQREGLDGVRVAVNLSVHQLRHSDFVSTVKETLNKTGLAPELLEIEVTESILLDDRGSAIALLELNDLGVRVAIDDFGTGYSSLAYLKRFAVDTLKLDRTFVSDLTVDVDDDAIASAVITLAHSLGITVTAEGVETAVQRQFLAERKCDCIQGFLISPAVPEAAFLKWAASATKIVPASPLICA</sequence>
<dbReference type="SUPFAM" id="SSF54631">
    <property type="entry name" value="CBS-domain pair"/>
    <property type="match status" value="1"/>
</dbReference>
<dbReference type="FunFam" id="3.30.70.270:FF:000001">
    <property type="entry name" value="Diguanylate cyclase domain protein"/>
    <property type="match status" value="1"/>
</dbReference>
<accession>A0A0F9U7N0</accession>
<dbReference type="NCBIfam" id="TIGR00254">
    <property type="entry name" value="GGDEF"/>
    <property type="match status" value="1"/>
</dbReference>
<dbReference type="SUPFAM" id="SSF141868">
    <property type="entry name" value="EAL domain-like"/>
    <property type="match status" value="1"/>
</dbReference>
<dbReference type="InterPro" id="IPR043128">
    <property type="entry name" value="Rev_trsase/Diguanyl_cyclase"/>
</dbReference>
<dbReference type="Gene3D" id="3.20.20.450">
    <property type="entry name" value="EAL domain"/>
    <property type="match status" value="1"/>
</dbReference>
<dbReference type="CDD" id="cd01949">
    <property type="entry name" value="GGDEF"/>
    <property type="match status" value="1"/>
</dbReference>
<name>A0A0F9U7N0_9ZZZZ</name>
<dbReference type="Gene3D" id="3.10.580.10">
    <property type="entry name" value="CBS-domain"/>
    <property type="match status" value="1"/>
</dbReference>
<dbReference type="EMBL" id="LAZR01000187">
    <property type="protein sequence ID" value="KKN83307.1"/>
    <property type="molecule type" value="Genomic_DNA"/>
</dbReference>
<dbReference type="InterPro" id="IPR035965">
    <property type="entry name" value="PAS-like_dom_sf"/>
</dbReference>
<dbReference type="PROSITE" id="PS51371">
    <property type="entry name" value="CBS"/>
    <property type="match status" value="1"/>
</dbReference>
<dbReference type="InterPro" id="IPR000160">
    <property type="entry name" value="GGDEF_dom"/>
</dbReference>
<dbReference type="SUPFAM" id="SSF55785">
    <property type="entry name" value="PYP-like sensor domain (PAS domain)"/>
    <property type="match status" value="1"/>
</dbReference>
<evidence type="ECO:0008006" key="6">
    <source>
        <dbReference type="Google" id="ProtNLM"/>
    </source>
</evidence>
<dbReference type="PANTHER" id="PTHR44757">
    <property type="entry name" value="DIGUANYLATE CYCLASE DGCP"/>
    <property type="match status" value="1"/>
</dbReference>
<dbReference type="Gene3D" id="3.30.70.270">
    <property type="match status" value="1"/>
</dbReference>
<dbReference type="PROSITE" id="PS50887">
    <property type="entry name" value="GGDEF"/>
    <property type="match status" value="1"/>
</dbReference>
<dbReference type="PROSITE" id="PS50113">
    <property type="entry name" value="PAC"/>
    <property type="match status" value="1"/>
</dbReference>
<dbReference type="PANTHER" id="PTHR44757:SF2">
    <property type="entry name" value="BIOFILM ARCHITECTURE MAINTENANCE PROTEIN MBAA"/>
    <property type="match status" value="1"/>
</dbReference>
<dbReference type="InterPro" id="IPR052155">
    <property type="entry name" value="Biofilm_reg_signaling"/>
</dbReference>
<dbReference type="SUPFAM" id="SSF55073">
    <property type="entry name" value="Nucleotide cyclase"/>
    <property type="match status" value="1"/>
</dbReference>
<dbReference type="AlphaFoldDB" id="A0A0F9U7N0"/>
<dbReference type="Pfam" id="PF00563">
    <property type="entry name" value="EAL"/>
    <property type="match status" value="1"/>
</dbReference>
<evidence type="ECO:0000259" key="4">
    <source>
        <dbReference type="PROSITE" id="PS51371"/>
    </source>
</evidence>
<reference evidence="5" key="1">
    <citation type="journal article" date="2015" name="Nature">
        <title>Complex archaea that bridge the gap between prokaryotes and eukaryotes.</title>
        <authorList>
            <person name="Spang A."/>
            <person name="Saw J.H."/>
            <person name="Jorgensen S.L."/>
            <person name="Zaremba-Niedzwiedzka K."/>
            <person name="Martijn J."/>
            <person name="Lind A.E."/>
            <person name="van Eijk R."/>
            <person name="Schleper C."/>
            <person name="Guy L."/>
            <person name="Ettema T.J."/>
        </authorList>
    </citation>
    <scope>NUCLEOTIDE SEQUENCE</scope>
</reference>